<sequence length="244" mass="28470">MLYVEDLNFKPEPLRYTLNAEVLAIGLAYFFGKTYNSGLKTEQICCRGSNWLGVLGVSRYERLQNDRAGLFNGCIHRSTDQNFAIETINEFYQPMLDITPHVFFSSLREPEFFCCQTEMGFRFVGSFFVRAQENKNTVIYRWQGRKKPSENNTPYLFACSGNKLRELMVRIKKILEQPNIDEKSIEKLENLKLKIRRIYMARPNPVEVASKYKKYDQILSEYEPPAVANDKNFPSKSNYSNNKS</sequence>
<name>X0ZK07_9ZZZZ</name>
<comment type="caution">
    <text evidence="1">The sequence shown here is derived from an EMBL/GenBank/DDBJ whole genome shotgun (WGS) entry which is preliminary data.</text>
</comment>
<accession>X0ZK07</accession>
<proteinExistence type="predicted"/>
<evidence type="ECO:0000313" key="1">
    <source>
        <dbReference type="EMBL" id="GAG69744.1"/>
    </source>
</evidence>
<reference evidence="1" key="1">
    <citation type="journal article" date="2014" name="Front. Microbiol.">
        <title>High frequency of phylogenetically diverse reductive dehalogenase-homologous genes in deep subseafloor sedimentary metagenomes.</title>
        <authorList>
            <person name="Kawai M."/>
            <person name="Futagami T."/>
            <person name="Toyoda A."/>
            <person name="Takaki Y."/>
            <person name="Nishi S."/>
            <person name="Hori S."/>
            <person name="Arai W."/>
            <person name="Tsubouchi T."/>
            <person name="Morono Y."/>
            <person name="Uchiyama I."/>
            <person name="Ito T."/>
            <person name="Fujiyama A."/>
            <person name="Inagaki F."/>
            <person name="Takami H."/>
        </authorList>
    </citation>
    <scope>NUCLEOTIDE SEQUENCE</scope>
    <source>
        <strain evidence="1">Expedition CK06-06</strain>
    </source>
</reference>
<dbReference type="EMBL" id="BART01008164">
    <property type="protein sequence ID" value="GAG69744.1"/>
    <property type="molecule type" value="Genomic_DNA"/>
</dbReference>
<organism evidence="1">
    <name type="scientific">marine sediment metagenome</name>
    <dbReference type="NCBI Taxonomy" id="412755"/>
    <lineage>
        <taxon>unclassified sequences</taxon>
        <taxon>metagenomes</taxon>
        <taxon>ecological metagenomes</taxon>
    </lineage>
</organism>
<protein>
    <submittedName>
        <fullName evidence="1">Uncharacterized protein</fullName>
    </submittedName>
</protein>
<gene>
    <name evidence="1" type="ORF">S01H4_18417</name>
</gene>
<dbReference type="AlphaFoldDB" id="X0ZK07"/>